<dbReference type="Proteomes" id="UP000474159">
    <property type="component" value="Unassembled WGS sequence"/>
</dbReference>
<evidence type="ECO:0000313" key="2">
    <source>
        <dbReference type="Proteomes" id="UP000474159"/>
    </source>
</evidence>
<sequence length="77" mass="8686">MSEPIDHGTILREGIRPSRYRAFILDADETVLRIEHLPAHDDDAALDLARKLLDGRPIELWDGMRFIEHLDPGAGAN</sequence>
<proteinExistence type="predicted"/>
<accession>A0A6L3SV32</accession>
<gene>
    <name evidence="1" type="ORF">F6X53_20755</name>
</gene>
<reference evidence="1 2" key="1">
    <citation type="submission" date="2019-09" db="EMBL/GenBank/DDBJ databases">
        <title>YIM 48816 draft genome.</title>
        <authorList>
            <person name="Jiang L."/>
        </authorList>
    </citation>
    <scope>NUCLEOTIDE SEQUENCE [LARGE SCALE GENOMIC DNA]</scope>
    <source>
        <strain evidence="1 2">YIM 48816</strain>
    </source>
</reference>
<keyword evidence="2" id="KW-1185">Reference proteome</keyword>
<name>A0A6L3SV32_9HYPH</name>
<protein>
    <submittedName>
        <fullName evidence="1">Uncharacterized protein</fullName>
    </submittedName>
</protein>
<comment type="caution">
    <text evidence="1">The sequence shown here is derived from an EMBL/GenBank/DDBJ whole genome shotgun (WGS) entry which is preliminary data.</text>
</comment>
<dbReference type="AlphaFoldDB" id="A0A6L3SV32"/>
<evidence type="ECO:0000313" key="1">
    <source>
        <dbReference type="EMBL" id="KAB1077103.1"/>
    </source>
</evidence>
<dbReference type="OrthoDB" id="8005733at2"/>
<organism evidence="1 2">
    <name type="scientific">Methylobacterium soli</name>
    <dbReference type="NCBI Taxonomy" id="553447"/>
    <lineage>
        <taxon>Bacteria</taxon>
        <taxon>Pseudomonadati</taxon>
        <taxon>Pseudomonadota</taxon>
        <taxon>Alphaproteobacteria</taxon>
        <taxon>Hyphomicrobiales</taxon>
        <taxon>Methylobacteriaceae</taxon>
        <taxon>Methylobacterium</taxon>
    </lineage>
</organism>
<dbReference type="EMBL" id="VZZK01000024">
    <property type="protein sequence ID" value="KAB1077103.1"/>
    <property type="molecule type" value="Genomic_DNA"/>
</dbReference>
<dbReference type="RefSeq" id="WP_151002151.1">
    <property type="nucleotide sequence ID" value="NZ_VZZK01000024.1"/>
</dbReference>